<dbReference type="OrthoDB" id="2284405at2759"/>
<dbReference type="InterPro" id="IPR050142">
    <property type="entry name" value="MADS-box/MEF2_TF"/>
</dbReference>
<dbReference type="SMART" id="SM00432">
    <property type="entry name" value="MADS"/>
    <property type="match status" value="1"/>
</dbReference>
<dbReference type="PANTHER" id="PTHR48019">
    <property type="entry name" value="SERUM RESPONSE FACTOR HOMOLOG"/>
    <property type="match status" value="1"/>
</dbReference>
<evidence type="ECO:0000256" key="6">
    <source>
        <dbReference type="SAM" id="MobiDB-lite"/>
    </source>
</evidence>
<comment type="caution">
    <text evidence="8">The sequence shown here is derived from an EMBL/GenBank/DDBJ whole genome shotgun (WGS) entry which is preliminary data.</text>
</comment>
<protein>
    <submittedName>
        <fullName evidence="8">Transcription factor of the MADS box</fullName>
    </submittedName>
</protein>
<dbReference type="GO" id="GO:0005634">
    <property type="term" value="C:nucleus"/>
    <property type="evidence" value="ECO:0007669"/>
    <property type="project" value="UniProtKB-SubCell"/>
</dbReference>
<keyword evidence="2" id="KW-0805">Transcription regulation</keyword>
<evidence type="ECO:0000256" key="2">
    <source>
        <dbReference type="ARBA" id="ARBA00023015"/>
    </source>
</evidence>
<dbReference type="Proteomes" id="UP000324748">
    <property type="component" value="Unassembled WGS sequence"/>
</dbReference>
<organism evidence="8 9">
    <name type="scientific">Puccinia graminis f. sp. tritici</name>
    <dbReference type="NCBI Taxonomy" id="56615"/>
    <lineage>
        <taxon>Eukaryota</taxon>
        <taxon>Fungi</taxon>
        <taxon>Dikarya</taxon>
        <taxon>Basidiomycota</taxon>
        <taxon>Pucciniomycotina</taxon>
        <taxon>Pucciniomycetes</taxon>
        <taxon>Pucciniales</taxon>
        <taxon>Pucciniaceae</taxon>
        <taxon>Puccinia</taxon>
    </lineage>
</organism>
<evidence type="ECO:0000259" key="7">
    <source>
        <dbReference type="PROSITE" id="PS50066"/>
    </source>
</evidence>
<feature type="region of interest" description="Disordered" evidence="6">
    <location>
        <begin position="755"/>
        <end position="788"/>
    </location>
</feature>
<name>A0A5B0LYN6_PUCGR</name>
<keyword evidence="5" id="KW-0539">Nucleus</keyword>
<evidence type="ECO:0000313" key="8">
    <source>
        <dbReference type="EMBL" id="KAA1068828.1"/>
    </source>
</evidence>
<feature type="compositionally biased region" description="Polar residues" evidence="6">
    <location>
        <begin position="250"/>
        <end position="264"/>
    </location>
</feature>
<evidence type="ECO:0000256" key="4">
    <source>
        <dbReference type="ARBA" id="ARBA00023163"/>
    </source>
</evidence>
<feature type="compositionally biased region" description="Acidic residues" evidence="6">
    <location>
        <begin position="107"/>
        <end position="117"/>
    </location>
</feature>
<dbReference type="InterPro" id="IPR036879">
    <property type="entry name" value="TF_MADSbox_sf"/>
</dbReference>
<dbReference type="GO" id="GO:0003677">
    <property type="term" value="F:DNA binding"/>
    <property type="evidence" value="ECO:0007669"/>
    <property type="project" value="UniProtKB-KW"/>
</dbReference>
<dbReference type="EMBL" id="VSWC01000183">
    <property type="protein sequence ID" value="KAA1068828.1"/>
    <property type="molecule type" value="Genomic_DNA"/>
</dbReference>
<gene>
    <name evidence="8" type="primary">MCM1_2</name>
    <name evidence="8" type="ORF">PGT21_003156</name>
</gene>
<dbReference type="SUPFAM" id="SSF55455">
    <property type="entry name" value="SRF-like"/>
    <property type="match status" value="1"/>
</dbReference>
<keyword evidence="4" id="KW-0804">Transcription</keyword>
<feature type="domain" description="MADS-box" evidence="7">
    <location>
        <begin position="125"/>
        <end position="207"/>
    </location>
</feature>
<proteinExistence type="predicted"/>
<dbReference type="Pfam" id="PF00319">
    <property type="entry name" value="SRF-TF"/>
    <property type="match status" value="1"/>
</dbReference>
<evidence type="ECO:0000313" key="9">
    <source>
        <dbReference type="Proteomes" id="UP000324748"/>
    </source>
</evidence>
<dbReference type="Gene3D" id="3.40.1810.10">
    <property type="entry name" value="Transcription factor, MADS-box"/>
    <property type="match status" value="1"/>
</dbReference>
<accession>A0A5B0LYN6</accession>
<dbReference type="GO" id="GO:0045944">
    <property type="term" value="P:positive regulation of transcription by RNA polymerase II"/>
    <property type="evidence" value="ECO:0007669"/>
    <property type="project" value="UniProtKB-ARBA"/>
</dbReference>
<dbReference type="AlphaFoldDB" id="A0A5B0LYN6"/>
<keyword evidence="9" id="KW-1185">Reference proteome</keyword>
<reference evidence="8 9" key="1">
    <citation type="submission" date="2019-05" db="EMBL/GenBank/DDBJ databases">
        <title>Emergence of the Ug99 lineage of the wheat stem rust pathogen through somatic hybridization.</title>
        <authorList>
            <person name="Li F."/>
            <person name="Upadhyaya N.M."/>
            <person name="Sperschneider J."/>
            <person name="Matny O."/>
            <person name="Nguyen-Phuc H."/>
            <person name="Mago R."/>
            <person name="Raley C."/>
            <person name="Miller M.E."/>
            <person name="Silverstein K.A.T."/>
            <person name="Henningsen E."/>
            <person name="Hirsch C.D."/>
            <person name="Visser B."/>
            <person name="Pretorius Z.A."/>
            <person name="Steffenson B.J."/>
            <person name="Schwessinger B."/>
            <person name="Dodds P.N."/>
            <person name="Figueroa M."/>
        </authorList>
    </citation>
    <scope>NUCLEOTIDE SEQUENCE [LARGE SCALE GENOMIC DNA]</scope>
    <source>
        <strain evidence="8">21-0</strain>
    </source>
</reference>
<evidence type="ECO:0000256" key="3">
    <source>
        <dbReference type="ARBA" id="ARBA00023125"/>
    </source>
</evidence>
<dbReference type="GO" id="GO:0046983">
    <property type="term" value="F:protein dimerization activity"/>
    <property type="evidence" value="ECO:0007669"/>
    <property type="project" value="InterPro"/>
</dbReference>
<sequence length="801" mass="89637">MYLIDLFFLCTKEYDRVQCKGKKVFEFNWKGSDDDIKKANLYAELIAASACITQPTSHLSGLNYHRGEPEDGPALEDPPSQGNQPKFIFSADEASLRSKKKRKDIEGIEDEDDEDDAISERKKNPGRRKIDIEYIQDKSKRHITFSKRKAGIMKKVCLSVSVRLDERTEGLLLIAMQAYELATLTGTQLLLLVVSETGIVYTFTTPNLQPIVSDDPGKSLISEDPEEESPTHPAGPAEEHDLLVMPPNHSAPSGTTGHLQQPISESYHPDNQGGALSSSLATSNTIPYFHESSEQLSQPYNSIFMNPSGIQNVYPNLGQEIGLSAPDNLGTIPNLQICPPGPLSLQENQAMFSMDGFMQMGDPSESRKIKRRRTETDLRQRATLSNQNPIPPPLPNQFPFDVQHNWLEAPDPMKLGAIPAGRSTVFDAPPFNSVVSSFLLQESGHFHGPMDLESTNRNLQSQMEHHVVLFLDACDHYPLGDTTLNSRKWRQDLFPRKQLLAGCLKFFFEEYLPQFVSIFYEDPEQATAELCEIIKSSSGAYMQSVHLSAHSSTSTQGAPVTSPLPSAFNTRLKCAPKLKPRKGVNITLRGGRLQTVLEEYTDWCRKNKSSWSGNKPNSHVKGWFKIERVRRTFCCCAIVGENHLEGIPAVLKIRFPASAIKLIRKEDKLELEVQNSDDGSEWNIFNHFNFELCPGDEQEEEETSVLSCEGAVDSLLLQKICEEKKLSPPDAQRWIENQRLMKLYVEVGDFDDDGFESKVPPKGGKQAFRVKKPSIAGPKPSDSSQFELEDLANMKALNSPH</sequence>
<feature type="region of interest" description="Disordered" evidence="6">
    <location>
        <begin position="212"/>
        <end position="279"/>
    </location>
</feature>
<dbReference type="InterPro" id="IPR002100">
    <property type="entry name" value="TF_MADSbox"/>
</dbReference>
<evidence type="ECO:0000256" key="5">
    <source>
        <dbReference type="ARBA" id="ARBA00023242"/>
    </source>
</evidence>
<feature type="region of interest" description="Disordered" evidence="6">
    <location>
        <begin position="61"/>
        <end position="123"/>
    </location>
</feature>
<keyword evidence="3" id="KW-0238">DNA-binding</keyword>
<comment type="subcellular location">
    <subcellularLocation>
        <location evidence="1">Nucleus</location>
    </subcellularLocation>
</comment>
<evidence type="ECO:0000256" key="1">
    <source>
        <dbReference type="ARBA" id="ARBA00004123"/>
    </source>
</evidence>
<dbReference type="PROSITE" id="PS50066">
    <property type="entry name" value="MADS_BOX_2"/>
    <property type="match status" value="1"/>
</dbReference>